<keyword evidence="3" id="KW-1185">Reference proteome</keyword>
<reference evidence="2 3" key="1">
    <citation type="journal article" date="2019" name="Commun. Biol.">
        <title>The bagworm genome reveals a unique fibroin gene that provides high tensile strength.</title>
        <authorList>
            <person name="Kono N."/>
            <person name="Nakamura H."/>
            <person name="Ohtoshi R."/>
            <person name="Tomita M."/>
            <person name="Numata K."/>
            <person name="Arakawa K."/>
        </authorList>
    </citation>
    <scope>NUCLEOTIDE SEQUENCE [LARGE SCALE GENOMIC DNA]</scope>
</reference>
<proteinExistence type="predicted"/>
<feature type="compositionally biased region" description="Basic residues" evidence="1">
    <location>
        <begin position="67"/>
        <end position="81"/>
    </location>
</feature>
<feature type="compositionally biased region" description="Basic and acidic residues" evidence="1">
    <location>
        <begin position="1"/>
        <end position="17"/>
    </location>
</feature>
<dbReference type="EMBL" id="BGZK01004430">
    <property type="protein sequence ID" value="GBP08938.1"/>
    <property type="molecule type" value="Genomic_DNA"/>
</dbReference>
<sequence length="81" mass="9059">MKKVTHENSHSPDEAHSKSCNLTSALDEDAIRNDTTPGAPPPPRRRRLATSKKDESKKDGLCDVSRARARRAMKKKSKFKS</sequence>
<feature type="compositionally biased region" description="Basic and acidic residues" evidence="1">
    <location>
        <begin position="51"/>
        <end position="61"/>
    </location>
</feature>
<dbReference type="AlphaFoldDB" id="A0A4C1T636"/>
<evidence type="ECO:0000256" key="1">
    <source>
        <dbReference type="SAM" id="MobiDB-lite"/>
    </source>
</evidence>
<comment type="caution">
    <text evidence="2">The sequence shown here is derived from an EMBL/GenBank/DDBJ whole genome shotgun (WGS) entry which is preliminary data.</text>
</comment>
<dbReference type="Proteomes" id="UP000299102">
    <property type="component" value="Unassembled WGS sequence"/>
</dbReference>
<feature type="region of interest" description="Disordered" evidence="1">
    <location>
        <begin position="1"/>
        <end position="81"/>
    </location>
</feature>
<name>A0A4C1T636_EUMVA</name>
<accession>A0A4C1T636</accession>
<gene>
    <name evidence="2" type="ORF">EVAR_97068_1</name>
</gene>
<evidence type="ECO:0000313" key="3">
    <source>
        <dbReference type="Proteomes" id="UP000299102"/>
    </source>
</evidence>
<organism evidence="2 3">
    <name type="scientific">Eumeta variegata</name>
    <name type="common">Bagworm moth</name>
    <name type="synonym">Eumeta japonica</name>
    <dbReference type="NCBI Taxonomy" id="151549"/>
    <lineage>
        <taxon>Eukaryota</taxon>
        <taxon>Metazoa</taxon>
        <taxon>Ecdysozoa</taxon>
        <taxon>Arthropoda</taxon>
        <taxon>Hexapoda</taxon>
        <taxon>Insecta</taxon>
        <taxon>Pterygota</taxon>
        <taxon>Neoptera</taxon>
        <taxon>Endopterygota</taxon>
        <taxon>Lepidoptera</taxon>
        <taxon>Glossata</taxon>
        <taxon>Ditrysia</taxon>
        <taxon>Tineoidea</taxon>
        <taxon>Psychidae</taxon>
        <taxon>Oiketicinae</taxon>
        <taxon>Eumeta</taxon>
    </lineage>
</organism>
<evidence type="ECO:0000313" key="2">
    <source>
        <dbReference type="EMBL" id="GBP08938.1"/>
    </source>
</evidence>
<protein>
    <submittedName>
        <fullName evidence="2">Uncharacterized protein</fullName>
    </submittedName>
</protein>